<dbReference type="Proteomes" id="UP000282483">
    <property type="component" value="Chromosome"/>
</dbReference>
<evidence type="ECO:0000313" key="2">
    <source>
        <dbReference type="Proteomes" id="UP000282483"/>
    </source>
</evidence>
<evidence type="ECO:0000313" key="1">
    <source>
        <dbReference type="EMBL" id="BBB15229.1"/>
    </source>
</evidence>
<proteinExistence type="predicted"/>
<name>A0A2Z5UUK3_9COXI</name>
<reference evidence="1 2" key="1">
    <citation type="submission" date="2017-03" db="EMBL/GenBank/DDBJ databases">
        <title>The genome sequence of Candidatus Rickettsiella viridis.</title>
        <authorList>
            <person name="Nikoh N."/>
            <person name="Tsuchida T."/>
            <person name="Yamaguchi K."/>
            <person name="Maeda T."/>
            <person name="Shigenobu S."/>
            <person name="Fukatsu T."/>
        </authorList>
    </citation>
    <scope>NUCLEOTIDE SEQUENCE [LARGE SCALE GENOMIC DNA]</scope>
    <source>
        <strain evidence="1 2">Ap-RA04</strain>
    </source>
</reference>
<gene>
    <name evidence="1" type="ORF">RVIR1_07400</name>
</gene>
<protein>
    <submittedName>
        <fullName evidence="1">Uncharacterized protein</fullName>
    </submittedName>
</protein>
<sequence>MATLISFARHDGDALLNTFYSIYKIKISLKQLFLSLV</sequence>
<organism evidence="1 2">
    <name type="scientific">Candidatus Rickettsiella viridis</name>
    <dbReference type="NCBI Taxonomy" id="676208"/>
    <lineage>
        <taxon>Bacteria</taxon>
        <taxon>Pseudomonadati</taxon>
        <taxon>Pseudomonadota</taxon>
        <taxon>Gammaproteobacteria</taxon>
        <taxon>Legionellales</taxon>
        <taxon>Coxiellaceae</taxon>
        <taxon>Rickettsiella</taxon>
    </lineage>
</organism>
<accession>A0A2Z5UUK3</accession>
<dbReference type="EMBL" id="AP018005">
    <property type="protein sequence ID" value="BBB15229.1"/>
    <property type="molecule type" value="Genomic_DNA"/>
</dbReference>
<keyword evidence="2" id="KW-1185">Reference proteome</keyword>
<dbReference type="AlphaFoldDB" id="A0A2Z5UUK3"/>
<dbReference type="KEGG" id="rvi:RVIR1_07400"/>